<reference evidence="1 2" key="1">
    <citation type="submission" date="2020-08" db="EMBL/GenBank/DDBJ databases">
        <title>Sequencing the genomes of 1000 actinobacteria strains.</title>
        <authorList>
            <person name="Klenk H.-P."/>
        </authorList>
    </citation>
    <scope>NUCLEOTIDE SEQUENCE [LARGE SCALE GENOMIC DNA]</scope>
    <source>
        <strain evidence="1 2">DSM 44786</strain>
    </source>
</reference>
<accession>A0A7W7S7F3</accession>
<proteinExistence type="predicted"/>
<keyword evidence="2" id="KW-1185">Reference proteome</keyword>
<dbReference type="EMBL" id="JACHJR010000001">
    <property type="protein sequence ID" value="MBB4945250.1"/>
    <property type="molecule type" value="Genomic_DNA"/>
</dbReference>
<dbReference type="RefSeq" id="WP_184911617.1">
    <property type="nucleotide sequence ID" value="NZ_JACHJR010000001.1"/>
</dbReference>
<evidence type="ECO:0000313" key="1">
    <source>
        <dbReference type="EMBL" id="MBB4945250.1"/>
    </source>
</evidence>
<evidence type="ECO:0000313" key="2">
    <source>
        <dbReference type="Proteomes" id="UP000573327"/>
    </source>
</evidence>
<comment type="caution">
    <text evidence="1">The sequence shown here is derived from an EMBL/GenBank/DDBJ whole genome shotgun (WGS) entry which is preliminary data.</text>
</comment>
<sequence length="94" mass="10737">MQAEAMNRHQLLAALREFGVSDTVYGINTRDLKSFVYVPEAAPVLAEGLDGRWYISVYERGEQWIEASFDTEAEACAYLYETVTRRWANRPSQG</sequence>
<gene>
    <name evidence="1" type="ORF">F4556_000785</name>
</gene>
<name>A0A7W7S7F3_9ACTN</name>
<protein>
    <submittedName>
        <fullName evidence="1">Uncharacterized protein</fullName>
    </submittedName>
</protein>
<organism evidence="1 2">
    <name type="scientific">Kitasatospora gansuensis</name>
    <dbReference type="NCBI Taxonomy" id="258050"/>
    <lineage>
        <taxon>Bacteria</taxon>
        <taxon>Bacillati</taxon>
        <taxon>Actinomycetota</taxon>
        <taxon>Actinomycetes</taxon>
        <taxon>Kitasatosporales</taxon>
        <taxon>Streptomycetaceae</taxon>
        <taxon>Kitasatospora</taxon>
    </lineage>
</organism>
<dbReference type="AlphaFoldDB" id="A0A7W7S7F3"/>
<dbReference type="Proteomes" id="UP000573327">
    <property type="component" value="Unassembled WGS sequence"/>
</dbReference>